<reference evidence="3 4" key="1">
    <citation type="submission" date="2020-11" db="EMBL/GenBank/DDBJ databases">
        <title>Insectihabitans protaetiae gen. nov. sp. nov. and Insectihabitans allomyrinae sp. nov., isolated from larvae of Protaetia brevitarsis seulensis and Allomyrina dichotoma, respectively.</title>
        <authorList>
            <person name="Lee S.D."/>
            <person name="Byeon Y.-S."/>
            <person name="Kim S.-M."/>
            <person name="Yang H.L."/>
            <person name="Kim I.S."/>
        </authorList>
    </citation>
    <scope>NUCLEOTIDE SEQUENCE [LARGE SCALE GENOMIC DNA]</scope>
    <source>
        <strain evidence="3 4">BWR-B9</strain>
    </source>
</reference>
<keyword evidence="1" id="KW-0472">Membrane</keyword>
<feature type="transmembrane region" description="Helical" evidence="1">
    <location>
        <begin position="168"/>
        <end position="189"/>
    </location>
</feature>
<sequence length="239" mass="27877">MAARNDNDPSLGSQPICIDQIQPLVQFLSCSNEPWGIKDIESKFIYANNAFHDLLGLPKNFAITGLKDSDLPAPYSDFYMEYQSHEESVLKDKKLISSFEIKQYRKYGDIEPYLFDKFPLLDEEGNCNGIVFHGRKFIFFSIKSLLSNKLPYRLSSNIPTSKYTHKEWMIIILMLNGFTIKSMVNYLVISDRTIRKRIERIYKKANVNCLDEFITYCEDNSFNQIIPQYLLKETFNIVN</sequence>
<keyword evidence="1" id="KW-1133">Transmembrane helix</keyword>
<keyword evidence="1" id="KW-0812">Transmembrane</keyword>
<evidence type="ECO:0000256" key="1">
    <source>
        <dbReference type="SAM" id="Phobius"/>
    </source>
</evidence>
<evidence type="ECO:0000313" key="3">
    <source>
        <dbReference type="EMBL" id="MBK5145555.1"/>
    </source>
</evidence>
<dbReference type="Pfam" id="PF08448">
    <property type="entry name" value="PAS_4"/>
    <property type="match status" value="1"/>
</dbReference>
<gene>
    <name evidence="3" type="ORF">I2494_17895</name>
</gene>
<proteinExistence type="predicted"/>
<dbReference type="Proteomes" id="UP001296921">
    <property type="component" value="Unassembled WGS sequence"/>
</dbReference>
<comment type="caution">
    <text evidence="3">The sequence shown here is derived from an EMBL/GenBank/DDBJ whole genome shotgun (WGS) entry which is preliminary data.</text>
</comment>
<evidence type="ECO:0000259" key="2">
    <source>
        <dbReference type="Pfam" id="PF08448"/>
    </source>
</evidence>
<protein>
    <submittedName>
        <fullName evidence="3">PAS domain-containing protein</fullName>
    </submittedName>
</protein>
<dbReference type="InterPro" id="IPR013656">
    <property type="entry name" value="PAS_4"/>
</dbReference>
<dbReference type="EMBL" id="JADRCR010000012">
    <property type="protein sequence ID" value="MBK5145555.1"/>
    <property type="molecule type" value="Genomic_DNA"/>
</dbReference>
<feature type="domain" description="PAS fold-4" evidence="2">
    <location>
        <begin position="31"/>
        <end position="135"/>
    </location>
</feature>
<evidence type="ECO:0000313" key="4">
    <source>
        <dbReference type="Proteomes" id="UP001296921"/>
    </source>
</evidence>
<dbReference type="CDD" id="cd00130">
    <property type="entry name" value="PAS"/>
    <property type="match status" value="1"/>
</dbReference>
<name>A0ABS1IWE2_9GAMM</name>
<keyword evidence="4" id="KW-1185">Reference proteome</keyword>
<organism evidence="3 4">
    <name type="scientific">Limnobaculum allomyrinae</name>
    <dbReference type="NCBI Taxonomy" id="2791986"/>
    <lineage>
        <taxon>Bacteria</taxon>
        <taxon>Pseudomonadati</taxon>
        <taxon>Pseudomonadota</taxon>
        <taxon>Gammaproteobacteria</taxon>
        <taxon>Enterobacterales</taxon>
        <taxon>Budviciaceae</taxon>
        <taxon>Limnobaculum</taxon>
    </lineage>
</organism>
<accession>A0ABS1IWE2</accession>
<dbReference type="RefSeq" id="WP_218468435.1">
    <property type="nucleotide sequence ID" value="NZ_JADRCR010000012.1"/>
</dbReference>
<dbReference type="InterPro" id="IPR000014">
    <property type="entry name" value="PAS"/>
</dbReference>